<dbReference type="Proteomes" id="UP000218890">
    <property type="component" value="Chromosome"/>
</dbReference>
<proteinExistence type="predicted"/>
<dbReference type="Gene3D" id="1.20.950.20">
    <property type="entry name" value="Transmembrane di-heme cytochromes, Chain C"/>
    <property type="match status" value="1"/>
</dbReference>
<keyword evidence="3" id="KW-1185">Reference proteome</keyword>
<name>A0A0X8X8M0_HALHR</name>
<keyword evidence="1" id="KW-0812">Transmembrane</keyword>
<sequence length="124" mass="13067">MASVTGEQIPSWLGSEVVLHNPGIGGICMLLGSAGLIWLKIFAGPAPSARETLPADYTLLLLLFASAGTGLMLMALRDTAAMGMLLALHLGTVLGLFIIMPYSKFIHGAYRAAALLRAAMERPE</sequence>
<dbReference type="KEGG" id="hhk:HH1059_08910"/>
<reference evidence="2" key="1">
    <citation type="submission" date="2016-02" db="EMBL/GenBank/DDBJ databases">
        <title>Halorhodospira halochloris DSM-1059 complete genome, version 2.</title>
        <authorList>
            <person name="Tsukatani Y."/>
        </authorList>
    </citation>
    <scope>NUCLEOTIDE SEQUENCE</scope>
    <source>
        <strain evidence="2">DSM 1059</strain>
    </source>
</reference>
<feature type="transmembrane region" description="Helical" evidence="1">
    <location>
        <begin position="55"/>
        <end position="76"/>
    </location>
</feature>
<keyword evidence="1" id="KW-1133">Transmembrane helix</keyword>
<gene>
    <name evidence="2" type="ORF">HH1059_08910</name>
</gene>
<evidence type="ECO:0000313" key="2">
    <source>
        <dbReference type="EMBL" id="BAU57585.1"/>
    </source>
</evidence>
<dbReference type="SUPFAM" id="SSF103501">
    <property type="entry name" value="Respiratory nitrate reductase 1 gamma chain"/>
    <property type="match status" value="1"/>
</dbReference>
<feature type="transmembrane region" description="Helical" evidence="1">
    <location>
        <begin position="23"/>
        <end position="43"/>
    </location>
</feature>
<accession>A0A0X8X8M0</accession>
<protein>
    <submittedName>
        <fullName evidence="2">TcuB: works with TcuA to oxidize tricarballylate to cis-aconitate</fullName>
    </submittedName>
</protein>
<feature type="transmembrane region" description="Helical" evidence="1">
    <location>
        <begin position="82"/>
        <end position="102"/>
    </location>
</feature>
<dbReference type="EMBL" id="AP017372">
    <property type="protein sequence ID" value="BAU57585.1"/>
    <property type="molecule type" value="Genomic_DNA"/>
</dbReference>
<organism evidence="2 3">
    <name type="scientific">Halorhodospira halochloris</name>
    <name type="common">Ectothiorhodospira halochloris</name>
    <dbReference type="NCBI Taxonomy" id="1052"/>
    <lineage>
        <taxon>Bacteria</taxon>
        <taxon>Pseudomonadati</taxon>
        <taxon>Pseudomonadota</taxon>
        <taxon>Gammaproteobacteria</taxon>
        <taxon>Chromatiales</taxon>
        <taxon>Ectothiorhodospiraceae</taxon>
        <taxon>Halorhodospira</taxon>
    </lineage>
</organism>
<dbReference type="InterPro" id="IPR036197">
    <property type="entry name" value="NarG-like_sf"/>
</dbReference>
<dbReference type="RefSeq" id="WP_179948777.1">
    <property type="nucleotide sequence ID" value="NZ_NRRM01000002.1"/>
</dbReference>
<evidence type="ECO:0000256" key="1">
    <source>
        <dbReference type="SAM" id="Phobius"/>
    </source>
</evidence>
<evidence type="ECO:0000313" key="3">
    <source>
        <dbReference type="Proteomes" id="UP000218890"/>
    </source>
</evidence>
<keyword evidence="1" id="KW-0472">Membrane</keyword>
<dbReference type="AlphaFoldDB" id="A0A0X8X8M0"/>